<comment type="caution">
    <text evidence="2">The sequence shown here is derived from an EMBL/GenBank/DDBJ whole genome shotgun (WGS) entry which is preliminary data.</text>
</comment>
<sequence length="408" mass="46074">MVCVFTPGFFACGHAISVKISCETAKCSYLSTHMCAPEDRKCTTGIQVPIPCPICIYTAHCIRMPVRDHSYGQYAGSDRSRYEPWTWTVDEKEGRFWYPRDLGYDPIYKSQVQVFLDAMDLCFVVGVIDCSRQFPGVGLEEPDIPEFHSRALKLFNQSRRLETVDPDVAKKRLDGKASPHLFSSYRHQFAFPQMILEPWEILRRGYLSAVQLTYPPVPQPPLSPHLDYNLPSADETSLNSWLTSWSLMPLPPPEHTGSPSGEAAPLYTFRGHTEKPLKLWTAPVSLPRPEHHPKDYHKYFAEFYNPAVNRYFPIEMPNVPENNVSSPMSRAMGTTSESTLMTGSNNSANLTATTGMTSVSYSVSFGDSGMDSESLQFDPNQYEALSGNMSDVDYNYDIDSDDEAFEDW</sequence>
<protein>
    <submittedName>
        <fullName evidence="2">Uncharacterized protein</fullName>
    </submittedName>
</protein>
<evidence type="ECO:0000313" key="2">
    <source>
        <dbReference type="EMBL" id="PHH53046.1"/>
    </source>
</evidence>
<organism evidence="2 3">
    <name type="scientific">Ceratocystis fimbriata CBS 114723</name>
    <dbReference type="NCBI Taxonomy" id="1035309"/>
    <lineage>
        <taxon>Eukaryota</taxon>
        <taxon>Fungi</taxon>
        <taxon>Dikarya</taxon>
        <taxon>Ascomycota</taxon>
        <taxon>Pezizomycotina</taxon>
        <taxon>Sordariomycetes</taxon>
        <taxon>Hypocreomycetidae</taxon>
        <taxon>Microascales</taxon>
        <taxon>Ceratocystidaceae</taxon>
        <taxon>Ceratocystis</taxon>
    </lineage>
</organism>
<dbReference type="EMBL" id="APWK03000050">
    <property type="protein sequence ID" value="PHH53046.1"/>
    <property type="molecule type" value="Genomic_DNA"/>
</dbReference>
<keyword evidence="3" id="KW-1185">Reference proteome</keyword>
<feature type="region of interest" description="Disordered" evidence="1">
    <location>
        <begin position="324"/>
        <end position="349"/>
    </location>
</feature>
<dbReference type="Proteomes" id="UP000222788">
    <property type="component" value="Unassembled WGS sequence"/>
</dbReference>
<gene>
    <name evidence="2" type="ORF">CFIMG_004818RA3</name>
</gene>
<evidence type="ECO:0000256" key="1">
    <source>
        <dbReference type="SAM" id="MobiDB-lite"/>
    </source>
</evidence>
<proteinExistence type="predicted"/>
<reference evidence="2 3" key="2">
    <citation type="journal article" date="2013" name="IMA Fungus">
        <title>IMA Genome-F 1: Ceratocystis fimbriata: Draft nuclear genome sequence for the plant pathogen, Ceratocystis fimbriata.</title>
        <authorList>
            <person name="Wilken P.M."/>
            <person name="Steenkamp E.T."/>
            <person name="Wingfield M.J."/>
            <person name="de Beer Z.W."/>
            <person name="Wingfield B.D."/>
        </authorList>
    </citation>
    <scope>NUCLEOTIDE SEQUENCE [LARGE SCALE GENOMIC DNA]</scope>
    <source>
        <strain evidence="2 3">CBS 114723</strain>
    </source>
</reference>
<accession>A0A2C5X4J7</accession>
<dbReference type="AlphaFoldDB" id="A0A2C5X4J7"/>
<name>A0A2C5X4J7_9PEZI</name>
<reference evidence="2 3" key="1">
    <citation type="journal article" date="2013" name="Fungal Biol.">
        <title>Analysis of microsatellite markers in the genome of the plant pathogen Ceratocystis fimbriata.</title>
        <authorList>
            <person name="Simpson M.C."/>
            <person name="Wilken P.M."/>
            <person name="Coetzee M.P."/>
            <person name="Wingfield M.J."/>
            <person name="Wingfield B.D."/>
        </authorList>
    </citation>
    <scope>NUCLEOTIDE SEQUENCE [LARGE SCALE GENOMIC DNA]</scope>
    <source>
        <strain evidence="2 3">CBS 114723</strain>
    </source>
</reference>
<evidence type="ECO:0000313" key="3">
    <source>
        <dbReference type="Proteomes" id="UP000222788"/>
    </source>
</evidence>